<dbReference type="EMBL" id="QASA01000002">
    <property type="protein sequence ID" value="RDC58774.1"/>
    <property type="molecule type" value="Genomic_DNA"/>
</dbReference>
<sequence>MELRRTKQAIYEYLITPSPLFLKQVVEVTETKTYILVRNTREMKKRAIPDAVILQLEDRLQHLGSFTCRGEAYDGVTYLLIEK</sequence>
<protein>
    <submittedName>
        <fullName evidence="1">Uncharacterized protein</fullName>
    </submittedName>
</protein>
<reference evidence="1 2" key="1">
    <citation type="submission" date="2018-04" db="EMBL/GenBank/DDBJ databases">
        <title>Adhaeribacter sp. HMF7616 genome sequencing and assembly.</title>
        <authorList>
            <person name="Kang H."/>
            <person name="Kang J."/>
            <person name="Cha I."/>
            <person name="Kim H."/>
            <person name="Joh K."/>
        </authorList>
    </citation>
    <scope>NUCLEOTIDE SEQUENCE [LARGE SCALE GENOMIC DNA]</scope>
    <source>
        <strain evidence="1 2">HMF7616</strain>
    </source>
</reference>
<accession>A0A369Q1Y7</accession>
<gene>
    <name evidence="1" type="ORF">AHMF7616_05208</name>
</gene>
<proteinExistence type="predicted"/>
<comment type="caution">
    <text evidence="1">The sequence shown here is derived from an EMBL/GenBank/DDBJ whole genome shotgun (WGS) entry which is preliminary data.</text>
</comment>
<dbReference type="OrthoDB" id="894151at2"/>
<keyword evidence="2" id="KW-1185">Reference proteome</keyword>
<evidence type="ECO:0000313" key="2">
    <source>
        <dbReference type="Proteomes" id="UP000253919"/>
    </source>
</evidence>
<evidence type="ECO:0000313" key="1">
    <source>
        <dbReference type="EMBL" id="RDC58774.1"/>
    </source>
</evidence>
<name>A0A369Q1Y7_9BACT</name>
<dbReference type="AlphaFoldDB" id="A0A369Q1Y7"/>
<dbReference type="RefSeq" id="WP_115375793.1">
    <property type="nucleotide sequence ID" value="NZ_QASA01000002.1"/>
</dbReference>
<dbReference type="Proteomes" id="UP000253919">
    <property type="component" value="Unassembled WGS sequence"/>
</dbReference>
<organism evidence="1 2">
    <name type="scientific">Adhaeribacter pallidiroseus</name>
    <dbReference type="NCBI Taxonomy" id="2072847"/>
    <lineage>
        <taxon>Bacteria</taxon>
        <taxon>Pseudomonadati</taxon>
        <taxon>Bacteroidota</taxon>
        <taxon>Cytophagia</taxon>
        <taxon>Cytophagales</taxon>
        <taxon>Hymenobacteraceae</taxon>
        <taxon>Adhaeribacter</taxon>
    </lineage>
</organism>